<feature type="compositionally biased region" description="Basic and acidic residues" evidence="1">
    <location>
        <begin position="87"/>
        <end position="99"/>
    </location>
</feature>
<feature type="compositionally biased region" description="Basic and acidic residues" evidence="1">
    <location>
        <begin position="126"/>
        <end position="137"/>
    </location>
</feature>
<accession>A0A1J5PUM7</accession>
<sequence length="243" mass="26661">MQDTGSRAGDHGHGEPRSWRQAFQGKECAQRRHAEHGHERSHRSPEKKPAARRERFLHQDENPARNGEQGHRRSGTGLRQAAAGIGVDERVGGKRRAGDEQAAGHGEAQNAPDEAGLCPLVVSFEGQEKGGDADGQRPDQGQVARQEGERDIGDADSKRQEHRIDCFGQEQRCQPFDVADHAAALRDDRRQAREPIVEEDEVRDGAGGPGTGAHRYADVGALQRQDVVDAVAHHRDHVAFCLK</sequence>
<dbReference type="EMBL" id="MLJW01002370">
    <property type="protein sequence ID" value="OIQ74834.1"/>
    <property type="molecule type" value="Genomic_DNA"/>
</dbReference>
<dbReference type="AlphaFoldDB" id="A0A1J5PUM7"/>
<reference evidence="2" key="1">
    <citation type="submission" date="2016-10" db="EMBL/GenBank/DDBJ databases">
        <title>Sequence of Gallionella enrichment culture.</title>
        <authorList>
            <person name="Poehlein A."/>
            <person name="Muehling M."/>
            <person name="Daniel R."/>
        </authorList>
    </citation>
    <scope>NUCLEOTIDE SEQUENCE</scope>
</reference>
<feature type="compositionally biased region" description="Basic and acidic residues" evidence="1">
    <location>
        <begin position="146"/>
        <end position="163"/>
    </location>
</feature>
<feature type="region of interest" description="Disordered" evidence="1">
    <location>
        <begin position="1"/>
        <end position="163"/>
    </location>
</feature>
<gene>
    <name evidence="2" type="ORF">GALL_435070</name>
</gene>
<feature type="compositionally biased region" description="Basic and acidic residues" evidence="1">
    <location>
        <begin position="184"/>
        <end position="196"/>
    </location>
</feature>
<evidence type="ECO:0000313" key="2">
    <source>
        <dbReference type="EMBL" id="OIQ74834.1"/>
    </source>
</evidence>
<evidence type="ECO:0000256" key="1">
    <source>
        <dbReference type="SAM" id="MobiDB-lite"/>
    </source>
</evidence>
<proteinExistence type="predicted"/>
<feature type="compositionally biased region" description="Basic and acidic residues" evidence="1">
    <location>
        <begin position="8"/>
        <end position="18"/>
    </location>
</feature>
<organism evidence="2">
    <name type="scientific">mine drainage metagenome</name>
    <dbReference type="NCBI Taxonomy" id="410659"/>
    <lineage>
        <taxon>unclassified sequences</taxon>
        <taxon>metagenomes</taxon>
        <taxon>ecological metagenomes</taxon>
    </lineage>
</organism>
<protein>
    <submittedName>
        <fullName evidence="2">Uncharacterized protein</fullName>
    </submittedName>
</protein>
<name>A0A1J5PUM7_9ZZZZ</name>
<feature type="compositionally biased region" description="Basic and acidic residues" evidence="1">
    <location>
        <begin position="28"/>
        <end position="71"/>
    </location>
</feature>
<comment type="caution">
    <text evidence="2">The sequence shown here is derived from an EMBL/GenBank/DDBJ whole genome shotgun (WGS) entry which is preliminary data.</text>
</comment>
<feature type="region of interest" description="Disordered" evidence="1">
    <location>
        <begin position="184"/>
        <end position="214"/>
    </location>
</feature>